<dbReference type="PROSITE" id="PS00437">
    <property type="entry name" value="CATALASE_1"/>
    <property type="match status" value="1"/>
</dbReference>
<dbReference type="Gene3D" id="1.20.1370.20">
    <property type="match status" value="1"/>
</dbReference>
<name>A0A4U1C7W5_9SPHI</name>
<dbReference type="InterPro" id="IPR029062">
    <property type="entry name" value="Class_I_gatase-like"/>
</dbReference>
<feature type="active site" evidence="11">
    <location>
        <position position="82"/>
    </location>
</feature>
<organism evidence="17 18">
    <name type="scientific">Pedobacter cryotolerans</name>
    <dbReference type="NCBI Taxonomy" id="2571270"/>
    <lineage>
        <taxon>Bacteria</taxon>
        <taxon>Pseudomonadati</taxon>
        <taxon>Bacteroidota</taxon>
        <taxon>Sphingobacteriia</taxon>
        <taxon>Sphingobacteriales</taxon>
        <taxon>Sphingobacteriaceae</taxon>
        <taxon>Pedobacter</taxon>
    </lineage>
</organism>
<gene>
    <name evidence="17" type="ORF">FA045_11650</name>
</gene>
<evidence type="ECO:0000256" key="1">
    <source>
        <dbReference type="ARBA" id="ARBA00001971"/>
    </source>
</evidence>
<dbReference type="GO" id="GO:0020037">
    <property type="term" value="F:heme binding"/>
    <property type="evidence" value="ECO:0007669"/>
    <property type="project" value="UniProtKB-UniRule"/>
</dbReference>
<dbReference type="SUPFAM" id="SSF56634">
    <property type="entry name" value="Heme-dependent catalase-like"/>
    <property type="match status" value="1"/>
</dbReference>
<dbReference type="PIRSF" id="PIRSF038927">
    <property type="entry name" value="Catalase_clade2"/>
    <property type="match status" value="1"/>
</dbReference>
<dbReference type="InterPro" id="IPR043156">
    <property type="entry name" value="Catalase_clade2_helical"/>
</dbReference>
<feature type="binding site" evidence="13">
    <location>
        <position position="376"/>
    </location>
    <ligand>
        <name>heme</name>
        <dbReference type="ChEBI" id="CHEBI:30413"/>
    </ligand>
</feature>
<dbReference type="InterPro" id="IPR024708">
    <property type="entry name" value="Catalase_AS"/>
</dbReference>
<dbReference type="CDD" id="cd03132">
    <property type="entry name" value="GATase1_catalase"/>
    <property type="match status" value="1"/>
</dbReference>
<dbReference type="GO" id="GO:0006979">
    <property type="term" value="P:response to oxidative stress"/>
    <property type="evidence" value="ECO:0007669"/>
    <property type="project" value="InterPro"/>
</dbReference>
<evidence type="ECO:0000256" key="4">
    <source>
        <dbReference type="ARBA" id="ARBA00022559"/>
    </source>
</evidence>
<evidence type="ECO:0000313" key="17">
    <source>
        <dbReference type="EMBL" id="TKB99564.1"/>
    </source>
</evidence>
<feature type="binding site" evidence="13">
    <location>
        <position position="119"/>
    </location>
    <ligand>
        <name>heme</name>
        <dbReference type="ChEBI" id="CHEBI:30413"/>
    </ligand>
</feature>
<evidence type="ECO:0000256" key="6">
    <source>
        <dbReference type="ARBA" id="ARBA00022723"/>
    </source>
</evidence>
<dbReference type="InterPro" id="IPR010582">
    <property type="entry name" value="Catalase_immune_responsive"/>
</dbReference>
<dbReference type="InterPro" id="IPR024712">
    <property type="entry name" value="Catalase_clade2"/>
</dbReference>
<comment type="cofactor">
    <cofactor evidence="1 10 12">
        <name>heme</name>
        <dbReference type="ChEBI" id="CHEBI:30413"/>
    </cofactor>
</comment>
<dbReference type="FunFam" id="2.40.180.10:FF:000003">
    <property type="entry name" value="Catalase"/>
    <property type="match status" value="1"/>
</dbReference>
<dbReference type="AlphaFoldDB" id="A0A4U1C7W5"/>
<feature type="domain" description="Catalase core" evidence="16">
    <location>
        <begin position="35"/>
        <end position="423"/>
    </location>
</feature>
<reference evidence="17 18" key="1">
    <citation type="submission" date="2019-04" db="EMBL/GenBank/DDBJ databases">
        <title>Pedobacter sp. AR-2-6 sp. nov., isolated from Arctic soil.</title>
        <authorList>
            <person name="Dahal R.H."/>
            <person name="Kim D.-U."/>
        </authorList>
    </citation>
    <scope>NUCLEOTIDE SEQUENCE [LARGE SCALE GENOMIC DNA]</scope>
    <source>
        <strain evidence="17 18">AR-2-6</strain>
    </source>
</reference>
<dbReference type="Gene3D" id="3.40.50.880">
    <property type="match status" value="1"/>
</dbReference>
<evidence type="ECO:0000256" key="11">
    <source>
        <dbReference type="PIRSR" id="PIRSR038927-1"/>
    </source>
</evidence>
<dbReference type="InterPro" id="IPR018028">
    <property type="entry name" value="Catalase"/>
</dbReference>
<feature type="cross-link" description="3'-histidyl-3-tyrosine (His-Tyr)" evidence="14">
    <location>
        <begin position="346"/>
        <end position="369"/>
    </location>
</feature>
<dbReference type="GO" id="GO:0042744">
    <property type="term" value="P:hydrogen peroxide catabolic process"/>
    <property type="evidence" value="ECO:0007669"/>
    <property type="project" value="UniProtKB-UniRule"/>
</dbReference>
<keyword evidence="6 10" id="KW-0479">Metal-binding</keyword>
<feature type="binding site" description="axial binding residue" evidence="12">
    <location>
        <position position="369"/>
    </location>
    <ligand>
        <name>heme</name>
        <dbReference type="ChEBI" id="CHEBI:30413"/>
    </ligand>
    <ligandPart>
        <name>Fe</name>
        <dbReference type="ChEBI" id="CHEBI:18248"/>
    </ligandPart>
</feature>
<comment type="caution">
    <text evidence="17">The sequence shown here is derived from an EMBL/GenBank/DDBJ whole genome shotgun (WGS) entry which is preliminary data.</text>
</comment>
<keyword evidence="4 10" id="KW-0575">Peroxidase</keyword>
<evidence type="ECO:0000256" key="7">
    <source>
        <dbReference type="ARBA" id="ARBA00023002"/>
    </source>
</evidence>
<dbReference type="CDD" id="cd08155">
    <property type="entry name" value="catalase_clade_2"/>
    <property type="match status" value="1"/>
</dbReference>
<dbReference type="EC" id="1.11.1.6" evidence="3 10"/>
<dbReference type="PANTHER" id="PTHR42821:SF1">
    <property type="entry name" value="CATALASE-B"/>
    <property type="match status" value="1"/>
</dbReference>
<dbReference type="InterPro" id="IPR011614">
    <property type="entry name" value="Catalase_core"/>
</dbReference>
<evidence type="ECO:0000256" key="12">
    <source>
        <dbReference type="PIRSR" id="PIRSR038927-2"/>
    </source>
</evidence>
<dbReference type="PRINTS" id="PR00067">
    <property type="entry name" value="CATALASE"/>
</dbReference>
<dbReference type="Pfam" id="PF00199">
    <property type="entry name" value="Catalase"/>
    <property type="match status" value="1"/>
</dbReference>
<keyword evidence="18" id="KW-1185">Reference proteome</keyword>
<keyword evidence="7 10" id="KW-0560">Oxidoreductase</keyword>
<keyword evidence="8 10" id="KW-0408">Iron</keyword>
<evidence type="ECO:0000256" key="5">
    <source>
        <dbReference type="ARBA" id="ARBA00022617"/>
    </source>
</evidence>
<evidence type="ECO:0000256" key="10">
    <source>
        <dbReference type="PIRNR" id="PIRNR038927"/>
    </source>
</evidence>
<evidence type="ECO:0000256" key="9">
    <source>
        <dbReference type="ARBA" id="ARBA00023324"/>
    </source>
</evidence>
<dbReference type="PROSITE" id="PS51402">
    <property type="entry name" value="CATALASE_3"/>
    <property type="match status" value="1"/>
</dbReference>
<evidence type="ECO:0000256" key="8">
    <source>
        <dbReference type="ARBA" id="ARBA00023004"/>
    </source>
</evidence>
<evidence type="ECO:0000256" key="2">
    <source>
        <dbReference type="ARBA" id="ARBA00010660"/>
    </source>
</evidence>
<protein>
    <recommendedName>
        <fullName evidence="3 10">Catalase</fullName>
        <ecNumber evidence="3 10">1.11.1.6</ecNumber>
    </recommendedName>
</protein>
<dbReference type="PANTHER" id="PTHR42821">
    <property type="entry name" value="CATALASE"/>
    <property type="match status" value="1"/>
</dbReference>
<evidence type="ECO:0000259" key="16">
    <source>
        <dbReference type="SMART" id="SM01060"/>
    </source>
</evidence>
<feature type="active site" evidence="11">
    <location>
        <position position="155"/>
    </location>
</feature>
<dbReference type="SMART" id="SM01060">
    <property type="entry name" value="Catalase"/>
    <property type="match status" value="1"/>
</dbReference>
<dbReference type="InterPro" id="IPR041399">
    <property type="entry name" value="Catalase_large_C"/>
</dbReference>
<evidence type="ECO:0000256" key="13">
    <source>
        <dbReference type="PIRSR" id="PIRSR038927-3"/>
    </source>
</evidence>
<evidence type="ECO:0000256" key="3">
    <source>
        <dbReference type="ARBA" id="ARBA00012314"/>
    </source>
</evidence>
<dbReference type="PROSITE" id="PS00438">
    <property type="entry name" value="CATALASE_2"/>
    <property type="match status" value="1"/>
</dbReference>
<feature type="binding site" evidence="13">
    <location>
        <position position="79"/>
    </location>
    <ligand>
        <name>heme</name>
        <dbReference type="ChEBI" id="CHEBI:30413"/>
    </ligand>
</feature>
<dbReference type="Proteomes" id="UP000310477">
    <property type="component" value="Unassembled WGS sequence"/>
</dbReference>
<dbReference type="Pfam" id="PF06628">
    <property type="entry name" value="Catalase-rel"/>
    <property type="match status" value="1"/>
</dbReference>
<dbReference type="Pfam" id="PF18011">
    <property type="entry name" value="Catalase_C"/>
    <property type="match status" value="1"/>
</dbReference>
<accession>A0A4U1C7W5</accession>
<dbReference type="EMBL" id="SWBO01000006">
    <property type="protein sequence ID" value="TKB99564.1"/>
    <property type="molecule type" value="Genomic_DNA"/>
</dbReference>
<proteinExistence type="inferred from homology"/>
<dbReference type="OrthoDB" id="9760293at2"/>
<sequence>MAKKPINPKDSAVNDSEKIKKLAAHYADASNQNMTTNHGVCINDDQNSLKAGDRGATLLEDFILREKITHFDHERIPERVVHARGSGAHGVFKLYKAIPELTKAQFLNDTEIETPVFVRFSTVAGSKGSSDLARDVRGFAVKFYTQEGNFDLVGNNMPVFFIQDALKFPDLIHAVKPEPDNEMPQAASAHDTFWDFISLMPESSHMVMWAMSDRALPRSLRMMEGFGVHTFRFINEKGESNFVKFHWKPLLGVHSVAWDEAQNISGKDPDFHRRDLWEAIQNGDFPEWEFGVQILAESDEHKFDFDLLDPTKLIPEELVPVQRIGKLTLNRNTDNFFAETEQVAFHVGHVVPGIDFTNDPLMQGRLFSYTDTQLLRLGGPNFHEIPINRPIVPVYNNQRDGLMRQTINRGKASYNPNTTGNNDPAQVKAADGGFTSYNERVDARKVRARSKSFFDHFSQAKLFYNSQSQAEKNHIVDALRFELGKVKTIAIREKMIERLTQIDGDLAQKVATALGLKVPTELTQPVNHSIPADGNPEDYQPIEVKSKLKTSEALSMQNTIKDSIKTRKIAILAADGVNEKSLNEVKQALLAEGAAVEIIAPKLGNIQSDKGTALPVDESLVTAASVFYDAVYVPGGKQSVATLATEPDAIHFLNEAFKHCKAIAADENAKQVINETYFASSVNEDGIIIGNNKDLATKFIKAIAQHRFWDREKARKVPA</sequence>
<dbReference type="InterPro" id="IPR020835">
    <property type="entry name" value="Catalase_sf"/>
</dbReference>
<dbReference type="SUPFAM" id="SSF52317">
    <property type="entry name" value="Class I glutamine amidotransferase-like"/>
    <property type="match status" value="1"/>
</dbReference>
<dbReference type="GO" id="GO:0005829">
    <property type="term" value="C:cytosol"/>
    <property type="evidence" value="ECO:0007669"/>
    <property type="project" value="TreeGrafter"/>
</dbReference>
<comment type="function">
    <text evidence="10">Decomposes hydrogen peroxide into water and oxygen; serves to protect cells from the toxic effects of hydrogen peroxide.</text>
</comment>
<evidence type="ECO:0000313" key="18">
    <source>
        <dbReference type="Proteomes" id="UP000310477"/>
    </source>
</evidence>
<dbReference type="InterPro" id="IPR002226">
    <property type="entry name" value="Catalase_haem_BS"/>
</dbReference>
<dbReference type="RefSeq" id="WP_136877257.1">
    <property type="nucleotide sequence ID" value="NZ_SWBO01000006.1"/>
</dbReference>
<comment type="similarity">
    <text evidence="2">Belongs to the catalase family. HPII subfamily.</text>
</comment>
<dbReference type="Gene3D" id="2.40.180.10">
    <property type="entry name" value="Catalase core domain"/>
    <property type="match status" value="1"/>
</dbReference>
<comment type="catalytic activity">
    <reaction evidence="10 15">
        <text>2 H2O2 = O2 + 2 H2O</text>
        <dbReference type="Rhea" id="RHEA:20309"/>
        <dbReference type="ChEBI" id="CHEBI:15377"/>
        <dbReference type="ChEBI" id="CHEBI:15379"/>
        <dbReference type="ChEBI" id="CHEBI:16240"/>
        <dbReference type="EC" id="1.11.1.6"/>
    </reaction>
</comment>
<evidence type="ECO:0000256" key="15">
    <source>
        <dbReference type="RuleBase" id="RU000498"/>
    </source>
</evidence>
<keyword evidence="5 10" id="KW-0349">Heme</keyword>
<dbReference type="GO" id="GO:0004096">
    <property type="term" value="F:catalase activity"/>
    <property type="evidence" value="ECO:0007669"/>
    <property type="project" value="UniProtKB-UniRule"/>
</dbReference>
<feature type="binding site" evidence="13">
    <location>
        <position position="365"/>
    </location>
    <ligand>
        <name>heme</name>
        <dbReference type="ChEBI" id="CHEBI:30413"/>
    </ligand>
</feature>
<dbReference type="GO" id="GO:0046872">
    <property type="term" value="F:metal ion binding"/>
    <property type="evidence" value="ECO:0007669"/>
    <property type="project" value="UniProtKB-KW"/>
</dbReference>
<feature type="binding site" evidence="13">
    <location>
        <position position="168"/>
    </location>
    <ligand>
        <name>heme</name>
        <dbReference type="ChEBI" id="CHEBI:30413"/>
    </ligand>
</feature>
<keyword evidence="9 10" id="KW-0376">Hydrogen peroxide</keyword>
<evidence type="ECO:0000256" key="14">
    <source>
        <dbReference type="PIRSR" id="PIRSR038927-4"/>
    </source>
</evidence>